<protein>
    <submittedName>
        <fullName evidence="3">Uncharacterized protein</fullName>
    </submittedName>
</protein>
<organism evidence="3">
    <name type="scientific">Stegastes partitus</name>
    <name type="common">bicolor damselfish</name>
    <dbReference type="NCBI Taxonomy" id="144197"/>
    <lineage>
        <taxon>Eukaryota</taxon>
        <taxon>Metazoa</taxon>
        <taxon>Chordata</taxon>
        <taxon>Craniata</taxon>
        <taxon>Vertebrata</taxon>
        <taxon>Euteleostomi</taxon>
        <taxon>Actinopterygii</taxon>
        <taxon>Neopterygii</taxon>
        <taxon>Teleostei</taxon>
        <taxon>Neoteleostei</taxon>
        <taxon>Acanthomorphata</taxon>
        <taxon>Ovalentaria</taxon>
        <taxon>Pomacentridae</taxon>
        <taxon>Stegastes</taxon>
    </lineage>
</organism>
<dbReference type="Pfam" id="PF21109">
    <property type="entry name" value="Stonustoxin_helical"/>
    <property type="match status" value="1"/>
</dbReference>
<feature type="domain" description="Stonustoxin-like helical" evidence="2">
    <location>
        <begin position="241"/>
        <end position="336"/>
    </location>
</feature>
<proteinExistence type="predicted"/>
<dbReference type="Pfam" id="PF18078">
    <property type="entry name" value="Thioredoxin_11"/>
    <property type="match status" value="1"/>
</dbReference>
<accession>A0A3B4ZZF7</accession>
<name>A0A3B4ZZF7_9TELE</name>
<dbReference type="PANTHER" id="PTHR31594:SF16">
    <property type="entry name" value="SI:CH211-281L24.3"/>
    <property type="match status" value="1"/>
</dbReference>
<sequence>MSYSACVGASGVKGPSLPVCVCVCVTRRVRRVGVRHVSVCRAGMPALMDWKSGGAMEVAALGRPFSLRMLYDCRKDSLIPGKTLHIKQIEYSDSPQNEIDSTFSQSESAGHHLLLKPLVPSSPLGQGTKGSRASERRTMRRLVHKQSCFKVSSLSDRKPMQRLEHWTNIAFFVFDCEVSEKEDHQDIQGNLKGKGSLKMEDKDKENVDKFSCRFFGDFCLQKTPTSFQDAVKVYQIQEAQTVLEDFSELEMRCNDALRTTTALQFPQIGKKIKSLKEMCSKFKLEFQQTLAKKLPSIRGGGEEESELAEILKKTNSSPFSREHLDEWMDCKEREISILKSFNKMMKNTKTVPSQNDLDEELVRAEHAVCFVFTSLGSDESYLSALSNYLKGTTKPEELQDPHTCNVEKEQRYLSKETTDDMRKKAKRFSDFSETNTENKNTKFLMVGLTNETQKGSSIYLYKDGISYKRHKKRQTDHRATM</sequence>
<evidence type="ECO:0000259" key="2">
    <source>
        <dbReference type="Pfam" id="PF21109"/>
    </source>
</evidence>
<feature type="domain" description="SNTX thioredoxin-like" evidence="1">
    <location>
        <begin position="347"/>
        <end position="469"/>
    </location>
</feature>
<evidence type="ECO:0000313" key="3">
    <source>
        <dbReference type="Ensembl" id="ENSSPAP00000013236.1"/>
    </source>
</evidence>
<dbReference type="GeneTree" id="ENSGT00500000044904"/>
<reference evidence="3" key="1">
    <citation type="submission" date="2023-09" db="UniProtKB">
        <authorList>
            <consortium name="Ensembl"/>
        </authorList>
    </citation>
    <scope>IDENTIFICATION</scope>
</reference>
<dbReference type="PANTHER" id="PTHR31594">
    <property type="entry name" value="AIG1-TYPE G DOMAIN-CONTAINING PROTEIN"/>
    <property type="match status" value="1"/>
</dbReference>
<evidence type="ECO:0000259" key="1">
    <source>
        <dbReference type="Pfam" id="PF18078"/>
    </source>
</evidence>
<dbReference type="InterPro" id="IPR052090">
    <property type="entry name" value="Cytolytic_pore-forming_toxin"/>
</dbReference>
<dbReference type="InterPro" id="IPR048997">
    <property type="entry name" value="Stonustoxin-like_helical"/>
</dbReference>
<dbReference type="AlphaFoldDB" id="A0A3B4ZZF7"/>
<dbReference type="Ensembl" id="ENSSPAT00000013459.1">
    <property type="protein sequence ID" value="ENSSPAP00000013236.1"/>
    <property type="gene ID" value="ENSSPAG00000009990.1"/>
</dbReference>
<dbReference type="InterPro" id="IPR040581">
    <property type="entry name" value="Thioredoxin_11"/>
</dbReference>